<dbReference type="AlphaFoldDB" id="A0A934SJ34"/>
<keyword evidence="2" id="KW-1185">Reference proteome</keyword>
<dbReference type="InterPro" id="IPR016907">
    <property type="entry name" value="UCP029033"/>
</dbReference>
<sequence>MRQSIGLVLAAIMLAIGIGLAGFFGSQTILNARTGANTAAVKGLSERLVESDKARWSLSYSRTERDPALVADTFANAEAITTRLRSILAEQGFEEAEIYVAPLVRNDFDERDNEGRVYDRYYNISGSLTVSTARPELIEPSRAAVLDLAREGIQISEDSLDYSFNKLNEIKPDMLREATENARIAADEFARNAGVTVGGIQSASQGGFEVNDAPGASPGSTQKLVRVVTNVSFYLEN</sequence>
<evidence type="ECO:0000313" key="2">
    <source>
        <dbReference type="Proteomes" id="UP000640485"/>
    </source>
</evidence>
<organism evidence="1 2">
    <name type="scientific">Paracoccus caeni</name>
    <dbReference type="NCBI Taxonomy" id="657651"/>
    <lineage>
        <taxon>Bacteria</taxon>
        <taxon>Pseudomonadati</taxon>
        <taxon>Pseudomonadota</taxon>
        <taxon>Alphaproteobacteria</taxon>
        <taxon>Rhodobacterales</taxon>
        <taxon>Paracoccaceae</taxon>
        <taxon>Paracoccus</taxon>
    </lineage>
</organism>
<comment type="caution">
    <text evidence="1">The sequence shown here is derived from an EMBL/GenBank/DDBJ whole genome shotgun (WGS) entry which is preliminary data.</text>
</comment>
<dbReference type="Pfam" id="PF04402">
    <property type="entry name" value="SIMPL"/>
    <property type="match status" value="1"/>
</dbReference>
<dbReference type="PIRSF" id="PIRSF029033">
    <property type="entry name" value="UCP029033"/>
    <property type="match status" value="1"/>
</dbReference>
<gene>
    <name evidence="1" type="ORF">JJJ17_10025</name>
</gene>
<dbReference type="GO" id="GO:0006974">
    <property type="term" value="P:DNA damage response"/>
    <property type="evidence" value="ECO:0007669"/>
    <property type="project" value="TreeGrafter"/>
</dbReference>
<name>A0A934SJ34_9RHOB</name>
<dbReference type="PANTHER" id="PTHR34387:SF2">
    <property type="entry name" value="SLR1258 PROTEIN"/>
    <property type="match status" value="1"/>
</dbReference>
<dbReference type="Proteomes" id="UP000640485">
    <property type="component" value="Unassembled WGS sequence"/>
</dbReference>
<dbReference type="Gene3D" id="3.30.70.2970">
    <property type="entry name" value="Protein of unknown function (DUF541), domain 2"/>
    <property type="match status" value="1"/>
</dbReference>
<dbReference type="InterPro" id="IPR052022">
    <property type="entry name" value="26kDa_periplasmic_antigen"/>
</dbReference>
<dbReference type="InterPro" id="IPR007497">
    <property type="entry name" value="SIMPL/DUF541"/>
</dbReference>
<protein>
    <submittedName>
        <fullName evidence="1">SIMPL domain-containing protein</fullName>
    </submittedName>
</protein>
<dbReference type="EMBL" id="JAEPRQ010000003">
    <property type="protein sequence ID" value="MBK4216262.1"/>
    <property type="molecule type" value="Genomic_DNA"/>
</dbReference>
<accession>A0A934SJ34</accession>
<proteinExistence type="predicted"/>
<dbReference type="RefSeq" id="WP_200685993.1">
    <property type="nucleotide sequence ID" value="NZ_JAEPRQ010000003.1"/>
</dbReference>
<evidence type="ECO:0000313" key="1">
    <source>
        <dbReference type="EMBL" id="MBK4216262.1"/>
    </source>
</evidence>
<dbReference type="PANTHER" id="PTHR34387">
    <property type="entry name" value="SLR1258 PROTEIN"/>
    <property type="match status" value="1"/>
</dbReference>
<reference evidence="1" key="1">
    <citation type="submission" date="2021-01" db="EMBL/GenBank/DDBJ databases">
        <title>Paracoccus amoyensis sp. nov., isolated from the surface seawater along the coast of Xiamen Island, China.</title>
        <authorList>
            <person name="Lyu L."/>
        </authorList>
    </citation>
    <scope>NUCLEOTIDE SEQUENCE</scope>
    <source>
        <strain evidence="1">MJ17</strain>
    </source>
</reference>
<dbReference type="Gene3D" id="3.30.110.170">
    <property type="entry name" value="Protein of unknown function (DUF541), domain 1"/>
    <property type="match status" value="1"/>
</dbReference>